<dbReference type="eggNOG" id="ENOG502RY46">
    <property type="taxonomic scope" value="Eukaryota"/>
</dbReference>
<keyword evidence="3" id="KW-0732">Signal</keyword>
<dbReference type="GeneID" id="18257895"/>
<evidence type="ECO:0008006" key="6">
    <source>
        <dbReference type="Google" id="ProtNLM"/>
    </source>
</evidence>
<feature type="chain" id="PRO_5003409400" description="Carbohydrate esterase family 16 protein" evidence="3">
    <location>
        <begin position="21"/>
        <end position="359"/>
    </location>
</feature>
<dbReference type="PANTHER" id="PTHR45648">
    <property type="entry name" value="GDSL LIPASE/ACYLHYDROLASE FAMILY PROTEIN (AFU_ORTHOLOGUE AFUA_4G14700)"/>
    <property type="match status" value="1"/>
</dbReference>
<evidence type="ECO:0000256" key="3">
    <source>
        <dbReference type="SAM" id="SignalP"/>
    </source>
</evidence>
<evidence type="ECO:0000256" key="1">
    <source>
        <dbReference type="ARBA" id="ARBA00022801"/>
    </source>
</evidence>
<feature type="region of interest" description="Disordered" evidence="2">
    <location>
        <begin position="16"/>
        <end position="36"/>
    </location>
</feature>
<evidence type="ECO:0000256" key="2">
    <source>
        <dbReference type="SAM" id="MobiDB-lite"/>
    </source>
</evidence>
<keyword evidence="1" id="KW-0378">Hydrolase</keyword>
<dbReference type="Gene3D" id="3.40.50.1110">
    <property type="entry name" value="SGNH hydrolase"/>
    <property type="match status" value="1"/>
</dbReference>
<feature type="compositionally biased region" description="Pro residues" evidence="2">
    <location>
        <begin position="19"/>
        <end position="35"/>
    </location>
</feature>
<dbReference type="RefSeq" id="XP_006694277.1">
    <property type="nucleotide sequence ID" value="XM_006694214.1"/>
</dbReference>
<dbReference type="KEGG" id="cthr:CTHT_0038570"/>
<dbReference type="InterPro" id="IPR001087">
    <property type="entry name" value="GDSL"/>
</dbReference>
<accession>G0S8M1</accession>
<gene>
    <name evidence="4" type="ORF">CTHT_0038570</name>
</gene>
<dbReference type="Proteomes" id="UP000008066">
    <property type="component" value="Unassembled WGS sequence"/>
</dbReference>
<dbReference type="EMBL" id="GL988041">
    <property type="protein sequence ID" value="EGS21981.1"/>
    <property type="molecule type" value="Genomic_DNA"/>
</dbReference>
<keyword evidence="5" id="KW-1185">Reference proteome</keyword>
<evidence type="ECO:0000313" key="4">
    <source>
        <dbReference type="EMBL" id="EGS21981.1"/>
    </source>
</evidence>
<protein>
    <recommendedName>
        <fullName evidence="6">Carbohydrate esterase family 16 protein</fullName>
    </recommendedName>
</protein>
<dbReference type="PANTHER" id="PTHR45648:SF22">
    <property type="entry name" value="GDSL LIPASE_ACYLHYDROLASE FAMILY PROTEIN (AFU_ORTHOLOGUE AFUA_4G14700)"/>
    <property type="match status" value="1"/>
</dbReference>
<evidence type="ECO:0000313" key="5">
    <source>
        <dbReference type="Proteomes" id="UP000008066"/>
    </source>
</evidence>
<dbReference type="STRING" id="759272.G0S8M1"/>
<name>G0S8M1_CHATD</name>
<dbReference type="HOGENOM" id="CLU_015101_1_0_1"/>
<dbReference type="GO" id="GO:0016788">
    <property type="term" value="F:hydrolase activity, acting on ester bonds"/>
    <property type="evidence" value="ECO:0007669"/>
    <property type="project" value="InterPro"/>
</dbReference>
<organism evidence="5">
    <name type="scientific">Chaetomium thermophilum (strain DSM 1495 / CBS 144.50 / IMI 039719)</name>
    <name type="common">Thermochaetoides thermophila</name>
    <dbReference type="NCBI Taxonomy" id="759272"/>
    <lineage>
        <taxon>Eukaryota</taxon>
        <taxon>Fungi</taxon>
        <taxon>Dikarya</taxon>
        <taxon>Ascomycota</taxon>
        <taxon>Pezizomycotina</taxon>
        <taxon>Sordariomycetes</taxon>
        <taxon>Sordariomycetidae</taxon>
        <taxon>Sordariales</taxon>
        <taxon>Chaetomiaceae</taxon>
        <taxon>Thermochaetoides</taxon>
    </lineage>
</organism>
<dbReference type="CDD" id="cd01846">
    <property type="entry name" value="fatty_acyltransferase_like"/>
    <property type="match status" value="1"/>
</dbReference>
<feature type="signal peptide" evidence="3">
    <location>
        <begin position="1"/>
        <end position="20"/>
    </location>
</feature>
<dbReference type="OMA" id="KYFVIMN"/>
<reference evidence="4 5" key="1">
    <citation type="journal article" date="2011" name="Cell">
        <title>Insight into structure and assembly of the nuclear pore complex by utilizing the genome of a eukaryotic thermophile.</title>
        <authorList>
            <person name="Amlacher S."/>
            <person name="Sarges P."/>
            <person name="Flemming D."/>
            <person name="van Noort V."/>
            <person name="Kunze R."/>
            <person name="Devos D.P."/>
            <person name="Arumugam M."/>
            <person name="Bork P."/>
            <person name="Hurt E."/>
        </authorList>
    </citation>
    <scope>NUCLEOTIDE SEQUENCE [LARGE SCALE GENOMIC DNA]</scope>
    <source>
        <strain evidence="5">DSM 1495 / CBS 144.50 / IMI 039719</strain>
    </source>
</reference>
<dbReference type="SUPFAM" id="SSF52266">
    <property type="entry name" value="SGNH hydrolase"/>
    <property type="match status" value="1"/>
</dbReference>
<sequence length="359" mass="39651">MRSSLLLLGAAAAMANPTPAGPGGPPPPHPPPSPKPFEYLVTFGDSWTDNGRLVYYIVNNGQAPPPGQMHDYSNVTASGGLSWAQFAANSVGAQLRDYAVGGAVCSNQIVERYFSYIGRSFPAVLDDEIPSFQADVNYRSLYPNRNAQNTVYALWIGTNDLGFDAFLSDSEAPGKTIADFVECAFNVFDAIYQKGGRRFVLLNTAPLELTPLYAHPENGGTGDSQFWTTKTRYNMTEYGQKIKQYSSAVNQAWKYGLAFHRKLSNRWAGATIDLFDVHQLFRDIIANPTSYLDAPYNVTGYWHHCPPSGSPCEDLTSLGPRSGFLWYDELHPSDKTSEIVSQHFINVVRGNSIYGTRFK</sequence>
<dbReference type="AlphaFoldDB" id="G0S8M1"/>
<proteinExistence type="predicted"/>
<dbReference type="Pfam" id="PF00657">
    <property type="entry name" value="Lipase_GDSL"/>
    <property type="match status" value="1"/>
</dbReference>
<dbReference type="InterPro" id="IPR051058">
    <property type="entry name" value="GDSL_Est/Lipase"/>
</dbReference>
<dbReference type="OrthoDB" id="1600564at2759"/>
<dbReference type="InterPro" id="IPR036514">
    <property type="entry name" value="SGNH_hydro_sf"/>
</dbReference>